<sequence>MALNYVLNLEANIKPVETLQIISKYLGLKWHKRDSLTGSGVVVYATQKSQIGQEVIAEEFGFQPSIVVDFRINPKDAYEEGKHTLIKGTLDLLDRVQGDAVLLFNGEQPVLQRINGKLRLYSGWEATLINILHDRKLPYELYQPQSSSTNIKVG</sequence>
<evidence type="ECO:0000313" key="1">
    <source>
        <dbReference type="EMBL" id="MFB2876507.1"/>
    </source>
</evidence>
<proteinExistence type="predicted"/>
<protein>
    <submittedName>
        <fullName evidence="1">SitI3 family protein</fullName>
    </submittedName>
</protein>
<keyword evidence="2" id="KW-1185">Reference proteome</keyword>
<name>A0ABV4X228_9CYAN</name>
<evidence type="ECO:0000313" key="2">
    <source>
        <dbReference type="Proteomes" id="UP001576774"/>
    </source>
</evidence>
<accession>A0ABV4X228</accession>
<comment type="caution">
    <text evidence="1">The sequence shown here is derived from an EMBL/GenBank/DDBJ whole genome shotgun (WGS) entry which is preliminary data.</text>
</comment>
<dbReference type="NCBIfam" id="NF040657">
    <property type="entry name" value="immun_SitI3"/>
    <property type="match status" value="1"/>
</dbReference>
<reference evidence="1 2" key="1">
    <citation type="submission" date="2024-09" db="EMBL/GenBank/DDBJ databases">
        <title>Floridaenema gen nov. (Aerosakkonemataceae, Aerosakkonematales ord. nov., Cyanobacteria) from benthic tropical and subtropical fresh waters, with the description of four new species.</title>
        <authorList>
            <person name="Moretto J.A."/>
            <person name="Berthold D.E."/>
            <person name="Lefler F.W."/>
            <person name="Huang I.-S."/>
            <person name="Laughinghouse H. IV."/>
        </authorList>
    </citation>
    <scope>NUCLEOTIDE SEQUENCE [LARGE SCALE GENOMIC DNA]</scope>
    <source>
        <strain evidence="1 2">BLCC-F46</strain>
    </source>
</reference>
<dbReference type="InterPro" id="IPR049799">
    <property type="entry name" value="SitI3-like"/>
</dbReference>
<dbReference type="EMBL" id="JBHFNQ010000052">
    <property type="protein sequence ID" value="MFB2876507.1"/>
    <property type="molecule type" value="Genomic_DNA"/>
</dbReference>
<gene>
    <name evidence="1" type="ORF">ACE1CC_06410</name>
</gene>
<dbReference type="Proteomes" id="UP001576774">
    <property type="component" value="Unassembled WGS sequence"/>
</dbReference>
<organism evidence="1 2">
    <name type="scientific">Floridaenema aerugineum BLCC-F46</name>
    <dbReference type="NCBI Taxonomy" id="3153654"/>
    <lineage>
        <taxon>Bacteria</taxon>
        <taxon>Bacillati</taxon>
        <taxon>Cyanobacteriota</taxon>
        <taxon>Cyanophyceae</taxon>
        <taxon>Oscillatoriophycideae</taxon>
        <taxon>Aerosakkonematales</taxon>
        <taxon>Aerosakkonemataceae</taxon>
        <taxon>Floridanema</taxon>
        <taxon>Floridanema aerugineum</taxon>
    </lineage>
</organism>
<dbReference type="RefSeq" id="WP_413269635.1">
    <property type="nucleotide sequence ID" value="NZ_JBHFNQ010000052.1"/>
</dbReference>